<sequence length="66" mass="7294">MNTTMDKSQTPPLPRKERFPLALLCLTLGAFAIGMTLMILMCIFIFGNAVSVTAIDVSTTHLHRWG</sequence>
<keyword evidence="1" id="KW-0812">Transmembrane</keyword>
<dbReference type="RefSeq" id="WP_062521435.1">
    <property type="nucleotide sequence ID" value="NZ_CP048429.1"/>
</dbReference>
<reference evidence="2 3" key="1">
    <citation type="submission" date="2015-08" db="EMBL/GenBank/DDBJ databases">
        <title>Genome of Paenibacillus jilunlii.</title>
        <authorList>
            <person name="Sant'Anna F.H."/>
            <person name="Ambrosini A."/>
            <person name="Souza R."/>
            <person name="Bach E."/>
            <person name="Fernandes G."/>
            <person name="Balsanelli E."/>
            <person name="Baura V.A."/>
            <person name="Pedrosa F.O."/>
            <person name="Souza E.M."/>
            <person name="Passaglia L."/>
        </authorList>
    </citation>
    <scope>NUCLEOTIDE SEQUENCE [LARGE SCALE GENOMIC DNA]</scope>
    <source>
        <strain evidence="2 3">DSM 23019</strain>
    </source>
</reference>
<keyword evidence="3" id="KW-1185">Reference proteome</keyword>
<keyword evidence="1" id="KW-1133">Transmembrane helix</keyword>
<evidence type="ECO:0000256" key="1">
    <source>
        <dbReference type="SAM" id="Phobius"/>
    </source>
</evidence>
<dbReference type="Proteomes" id="UP000070252">
    <property type="component" value="Unassembled WGS sequence"/>
</dbReference>
<evidence type="ECO:0000313" key="3">
    <source>
        <dbReference type="Proteomes" id="UP000070252"/>
    </source>
</evidence>
<evidence type="ECO:0000313" key="2">
    <source>
        <dbReference type="EMBL" id="KWX77564.1"/>
    </source>
</evidence>
<gene>
    <name evidence="2" type="ORF">AML91_07160</name>
</gene>
<protein>
    <submittedName>
        <fullName evidence="2">Uncharacterized protein</fullName>
    </submittedName>
</protein>
<proteinExistence type="predicted"/>
<keyword evidence="1" id="KW-0472">Membrane</keyword>
<name>A0ABR5SXS3_9BACL</name>
<accession>A0ABR5SXS3</accession>
<dbReference type="EMBL" id="LIPY01000100">
    <property type="protein sequence ID" value="KWX77564.1"/>
    <property type="molecule type" value="Genomic_DNA"/>
</dbReference>
<feature type="transmembrane region" description="Helical" evidence="1">
    <location>
        <begin position="21"/>
        <end position="46"/>
    </location>
</feature>
<organism evidence="2 3">
    <name type="scientific">Paenibacillus jilunlii</name>
    <dbReference type="NCBI Taxonomy" id="682956"/>
    <lineage>
        <taxon>Bacteria</taxon>
        <taxon>Bacillati</taxon>
        <taxon>Bacillota</taxon>
        <taxon>Bacilli</taxon>
        <taxon>Bacillales</taxon>
        <taxon>Paenibacillaceae</taxon>
        <taxon>Paenibacillus</taxon>
    </lineage>
</organism>
<comment type="caution">
    <text evidence="2">The sequence shown here is derived from an EMBL/GenBank/DDBJ whole genome shotgun (WGS) entry which is preliminary data.</text>
</comment>